<keyword evidence="2" id="KW-1185">Reference proteome</keyword>
<accession>K8E960</accession>
<comment type="caution">
    <text evidence="1">The sequence shown here is derived from an EMBL/GenBank/DDBJ whole genome shotgun (WGS) entry which is preliminary data.</text>
</comment>
<evidence type="ECO:0000313" key="1">
    <source>
        <dbReference type="EMBL" id="CCO08073.1"/>
    </source>
</evidence>
<dbReference type="Proteomes" id="UP000009315">
    <property type="component" value="Unassembled WGS sequence"/>
</dbReference>
<dbReference type="RefSeq" id="WP_008411275.1">
    <property type="nucleotide sequence ID" value="NZ_CAOS01000008.1"/>
</dbReference>
<dbReference type="OrthoDB" id="9802573at2"/>
<gene>
    <name evidence="1" type="ORF">DESHY_160197</name>
</gene>
<evidence type="ECO:0000313" key="2">
    <source>
        <dbReference type="Proteomes" id="UP000009315"/>
    </source>
</evidence>
<name>K8E960_9FIRM</name>
<reference evidence="1 2" key="1">
    <citation type="journal article" date="2013" name="Genome Announc.">
        <title>Genome Sequence of the Sulfate-Reducing Bacterium Desulfotomaculum hydrothermale Lam5(T).</title>
        <authorList>
            <person name="Amin O."/>
            <person name="Fardeau M.L."/>
            <person name="Valette O."/>
            <person name="Hirschler-Rea A."/>
            <person name="Barbe V."/>
            <person name="Medigue C."/>
            <person name="Vacherie B."/>
            <person name="Ollivier B."/>
            <person name="Bertin P.N."/>
            <person name="Dolla A."/>
        </authorList>
    </citation>
    <scope>NUCLEOTIDE SEQUENCE [LARGE SCALE GENOMIC DNA]</scope>
    <source>
        <strain evidence="2">Lam5 / DSM 18033</strain>
    </source>
</reference>
<sequence>MAEQKEKIIKLLQEKASEGKISCTMARQIAAALQVHPRVVGDLCNELKIKIKACELGCF</sequence>
<protein>
    <submittedName>
        <fullName evidence="1">Uncharacterized protein</fullName>
    </submittedName>
</protein>
<organism evidence="1 2">
    <name type="scientific">Desulforamulus hydrothermalis Lam5 = DSM 18033</name>
    <dbReference type="NCBI Taxonomy" id="1121428"/>
    <lineage>
        <taxon>Bacteria</taxon>
        <taxon>Bacillati</taxon>
        <taxon>Bacillota</taxon>
        <taxon>Clostridia</taxon>
        <taxon>Eubacteriales</taxon>
        <taxon>Peptococcaceae</taxon>
        <taxon>Desulforamulus</taxon>
    </lineage>
</organism>
<dbReference type="eggNOG" id="COG1763">
    <property type="taxonomic scope" value="Bacteria"/>
</dbReference>
<dbReference type="AlphaFoldDB" id="K8E960"/>
<dbReference type="EMBL" id="CAOS01000008">
    <property type="protein sequence ID" value="CCO08073.1"/>
    <property type="molecule type" value="Genomic_DNA"/>
</dbReference>
<dbReference type="STRING" id="1121428.DESHY_160197"/>
<proteinExistence type="predicted"/>